<name>A0A6P2DH99_9BACT</name>
<evidence type="ECO:0000313" key="3">
    <source>
        <dbReference type="Proteomes" id="UP000464178"/>
    </source>
</evidence>
<keyword evidence="1" id="KW-0472">Membrane</keyword>
<evidence type="ECO:0000256" key="1">
    <source>
        <dbReference type="SAM" id="Phobius"/>
    </source>
</evidence>
<reference evidence="2 3" key="1">
    <citation type="submission" date="2019-05" db="EMBL/GenBank/DDBJ databases">
        <authorList>
            <consortium name="Science for Life Laboratories"/>
        </authorList>
    </citation>
    <scope>NUCLEOTIDE SEQUENCE [LARGE SCALE GENOMIC DNA]</scope>
    <source>
        <strain evidence="2">Soil9</strain>
    </source>
</reference>
<feature type="transmembrane region" description="Helical" evidence="1">
    <location>
        <begin position="50"/>
        <end position="68"/>
    </location>
</feature>
<accession>A0A6P2DH99</accession>
<sequence length="143" mass="16471">MGLEIAEATFTDPAFLRLTENERWGVVGRIFADPVMIEFSRLSRRRGTWVFWRSAGALVAIAFGLNYARHEVPFSVLVYSLSIFGLSLLWVVGDVWLWVRWMKRESNRRMQSLLQIELDRMGARNRPSVDLMGESGRVPGTEH</sequence>
<keyword evidence="3" id="KW-1185">Reference proteome</keyword>
<keyword evidence="1" id="KW-0812">Transmembrane</keyword>
<keyword evidence="1" id="KW-1133">Transmembrane helix</keyword>
<dbReference type="AlphaFoldDB" id="A0A6P2DH99"/>
<evidence type="ECO:0000313" key="2">
    <source>
        <dbReference type="EMBL" id="VTS02196.1"/>
    </source>
</evidence>
<dbReference type="KEGG" id="gms:SOIL9_75970"/>
<dbReference type="Proteomes" id="UP000464178">
    <property type="component" value="Chromosome"/>
</dbReference>
<dbReference type="EMBL" id="LR593886">
    <property type="protein sequence ID" value="VTS02196.1"/>
    <property type="molecule type" value="Genomic_DNA"/>
</dbReference>
<feature type="transmembrane region" description="Helical" evidence="1">
    <location>
        <begin position="74"/>
        <end position="99"/>
    </location>
</feature>
<dbReference type="RefSeq" id="WP_162672673.1">
    <property type="nucleotide sequence ID" value="NZ_LR593886.1"/>
</dbReference>
<proteinExistence type="predicted"/>
<protein>
    <submittedName>
        <fullName evidence="2">Uncharacterized protein</fullName>
    </submittedName>
</protein>
<organism evidence="2 3">
    <name type="scientific">Gemmata massiliana</name>
    <dbReference type="NCBI Taxonomy" id="1210884"/>
    <lineage>
        <taxon>Bacteria</taxon>
        <taxon>Pseudomonadati</taxon>
        <taxon>Planctomycetota</taxon>
        <taxon>Planctomycetia</taxon>
        <taxon>Gemmatales</taxon>
        <taxon>Gemmataceae</taxon>
        <taxon>Gemmata</taxon>
    </lineage>
</organism>
<gene>
    <name evidence="2" type="ORF">SOIL9_75970</name>
</gene>